<protein>
    <submittedName>
        <fullName evidence="1">Uncharacterized protein</fullName>
    </submittedName>
</protein>
<proteinExistence type="predicted"/>
<organism evidence="1 2">
    <name type="scientific">Blattamonas nauphoetae</name>
    <dbReference type="NCBI Taxonomy" id="2049346"/>
    <lineage>
        <taxon>Eukaryota</taxon>
        <taxon>Metamonada</taxon>
        <taxon>Preaxostyla</taxon>
        <taxon>Oxymonadida</taxon>
        <taxon>Blattamonas</taxon>
    </lineage>
</organism>
<sequence length="351" mass="38582">MIVLLTLFHNLHSMDADYRDFKTIFAEKSHGNSNDWNSEERVIQFESGWFSTESFPIVSRRMEFRGNMTRLSGKLDSQESSVGYLAIKAIRGPTPIKRPNLLLLDVQNSTLHMNSWILDVEESGWSACLLSSSDLTIEGSEIVSNMERSPFIVTDDFDGQGCQIMIIRSSHKSTSNLVLPLADTSQNPRETDIGRQMMNDATADDESRLSVSVNGVGLLMNNQLFPLGTGPLFTFHSPRAFDCALDVETSLLQSNLVNVSSSSVFSQKEPQFGSGVCQRVVGSCVRKSTNHASGTGMMSPNLGGNLVCLNTSFSHCQRASNEPKDFANENITQTHIGRLNNVTSTVTSGPK</sequence>
<evidence type="ECO:0000313" key="1">
    <source>
        <dbReference type="EMBL" id="KAK2948890.1"/>
    </source>
</evidence>
<name>A0ABQ9XC24_9EUKA</name>
<reference evidence="1 2" key="1">
    <citation type="journal article" date="2022" name="bioRxiv">
        <title>Genomics of Preaxostyla Flagellates Illuminates Evolutionary Transitions and the Path Towards Mitochondrial Loss.</title>
        <authorList>
            <person name="Novak L.V.F."/>
            <person name="Treitli S.C."/>
            <person name="Pyrih J."/>
            <person name="Halakuc P."/>
            <person name="Pipaliya S.V."/>
            <person name="Vacek V."/>
            <person name="Brzon O."/>
            <person name="Soukal P."/>
            <person name="Eme L."/>
            <person name="Dacks J.B."/>
            <person name="Karnkowska A."/>
            <person name="Elias M."/>
            <person name="Hampl V."/>
        </authorList>
    </citation>
    <scope>NUCLEOTIDE SEQUENCE [LARGE SCALE GENOMIC DNA]</scope>
    <source>
        <strain evidence="1">NAU3</strain>
        <tissue evidence="1">Gut</tissue>
    </source>
</reference>
<accession>A0ABQ9XC24</accession>
<dbReference type="EMBL" id="JARBJD010000167">
    <property type="protein sequence ID" value="KAK2948890.1"/>
    <property type="molecule type" value="Genomic_DNA"/>
</dbReference>
<evidence type="ECO:0000313" key="2">
    <source>
        <dbReference type="Proteomes" id="UP001281761"/>
    </source>
</evidence>
<keyword evidence="2" id="KW-1185">Reference proteome</keyword>
<gene>
    <name evidence="1" type="ORF">BLNAU_16233</name>
</gene>
<comment type="caution">
    <text evidence="1">The sequence shown here is derived from an EMBL/GenBank/DDBJ whole genome shotgun (WGS) entry which is preliminary data.</text>
</comment>
<dbReference type="Proteomes" id="UP001281761">
    <property type="component" value="Unassembled WGS sequence"/>
</dbReference>